<evidence type="ECO:0000313" key="10">
    <source>
        <dbReference type="EMBL" id="RAJ12269.1"/>
    </source>
</evidence>
<comment type="caution">
    <text evidence="10">The sequence shown here is derived from an EMBL/GenBank/DDBJ whole genome shotgun (WGS) entry which is preliminary data.</text>
</comment>
<dbReference type="Pfam" id="PF13231">
    <property type="entry name" value="PMT_2"/>
    <property type="match status" value="1"/>
</dbReference>
<keyword evidence="5 8" id="KW-0812">Transmembrane</keyword>
<dbReference type="GO" id="GO:0009103">
    <property type="term" value="P:lipopolysaccharide biosynthetic process"/>
    <property type="evidence" value="ECO:0007669"/>
    <property type="project" value="UniProtKB-ARBA"/>
</dbReference>
<dbReference type="GO" id="GO:0016763">
    <property type="term" value="F:pentosyltransferase activity"/>
    <property type="evidence" value="ECO:0007669"/>
    <property type="project" value="TreeGrafter"/>
</dbReference>
<feature type="domain" description="Glycosyltransferase RgtA/B/C/D-like" evidence="9">
    <location>
        <begin position="50"/>
        <end position="207"/>
    </location>
</feature>
<feature type="transmembrane region" description="Helical" evidence="8">
    <location>
        <begin position="43"/>
        <end position="64"/>
    </location>
</feature>
<organism evidence="10 11">
    <name type="scientific">Arenibacter echinorum</name>
    <dbReference type="NCBI Taxonomy" id="440515"/>
    <lineage>
        <taxon>Bacteria</taxon>
        <taxon>Pseudomonadati</taxon>
        <taxon>Bacteroidota</taxon>
        <taxon>Flavobacteriia</taxon>
        <taxon>Flavobacteriales</taxon>
        <taxon>Flavobacteriaceae</taxon>
        <taxon>Arenibacter</taxon>
    </lineage>
</organism>
<dbReference type="OrthoDB" id="9813729at2"/>
<keyword evidence="2" id="KW-1003">Cell membrane</keyword>
<feature type="transmembrane region" description="Helical" evidence="8">
    <location>
        <begin position="240"/>
        <end position="259"/>
    </location>
</feature>
<feature type="transmembrane region" description="Helical" evidence="8">
    <location>
        <begin position="71"/>
        <end position="90"/>
    </location>
</feature>
<feature type="transmembrane region" description="Helical" evidence="8">
    <location>
        <begin position="289"/>
        <end position="308"/>
    </location>
</feature>
<feature type="transmembrane region" description="Helical" evidence="8">
    <location>
        <begin position="5"/>
        <end position="23"/>
    </location>
</feature>
<dbReference type="InterPro" id="IPR050297">
    <property type="entry name" value="LipidA_mod_glycosyltrf_83"/>
</dbReference>
<sequence length="507" mass="59468">MKKKSWILIGFIFIKFTLQYILISPEYELHRDEYLYLDQAHHLAWGYLSVPPVTSWISSIIYLLGNSVFWVKFFPALFGALTIIIVWKTIEELKGNLYALILGATGVLFSALLRLNTLYQPSSLDVLCWSFLYFVIVKYFNTENTKWLFAAALIFAFGFLNKYNIVFLIIGLVPAILFTDQRKIFLKKELYLAILLGVVVIFPNLFWQYNNDFPVIHHLEELAETQLANVDRIGFLKSQLYFFIGSILPIICAIYALLFYKPFQKYKSFFWAFFFTLTVFMYFRAKDYYAIGLYPIYISFGSVFLADFLKNGWKQNLRPIALAIPILFFIPIYQIAFPNKSPDYIVQNSITYKKYGLLRWEDGKDHSLPQDYADMLGWEELARKVDSVYIKLPNADQTLVLCDNYGQAGAINYYTKQHIKAVSFNADYVNWFNFDRQYINLIRIKYHAEKDNELIETSPYFNLAYVADSITNPYAREFKTLIFAFIGAKVDVNKRIKNEIEETKNYR</sequence>
<feature type="transmembrane region" description="Helical" evidence="8">
    <location>
        <begin position="266"/>
        <end position="283"/>
    </location>
</feature>
<evidence type="ECO:0000256" key="7">
    <source>
        <dbReference type="ARBA" id="ARBA00023136"/>
    </source>
</evidence>
<dbReference type="PANTHER" id="PTHR33908:SF11">
    <property type="entry name" value="MEMBRANE PROTEIN"/>
    <property type="match status" value="1"/>
</dbReference>
<dbReference type="InterPro" id="IPR038731">
    <property type="entry name" value="RgtA/B/C-like"/>
</dbReference>
<evidence type="ECO:0000256" key="6">
    <source>
        <dbReference type="ARBA" id="ARBA00022989"/>
    </source>
</evidence>
<feature type="transmembrane region" description="Helical" evidence="8">
    <location>
        <begin position="320"/>
        <end position="337"/>
    </location>
</feature>
<feature type="transmembrane region" description="Helical" evidence="8">
    <location>
        <begin position="122"/>
        <end position="141"/>
    </location>
</feature>
<keyword evidence="7 8" id="KW-0472">Membrane</keyword>
<gene>
    <name evidence="10" type="ORF">LV92_01502</name>
</gene>
<reference evidence="10 11" key="1">
    <citation type="submission" date="2018-06" db="EMBL/GenBank/DDBJ databases">
        <title>Genomic Encyclopedia of Archaeal and Bacterial Type Strains, Phase II (KMG-II): from individual species to whole genera.</title>
        <authorList>
            <person name="Goeker M."/>
        </authorList>
    </citation>
    <scope>NUCLEOTIDE SEQUENCE [LARGE SCALE GENOMIC DNA]</scope>
    <source>
        <strain evidence="10 11">DSM 23522</strain>
    </source>
</reference>
<keyword evidence="3 10" id="KW-0328">Glycosyltransferase</keyword>
<evidence type="ECO:0000256" key="1">
    <source>
        <dbReference type="ARBA" id="ARBA00004651"/>
    </source>
</evidence>
<evidence type="ECO:0000256" key="2">
    <source>
        <dbReference type="ARBA" id="ARBA00022475"/>
    </source>
</evidence>
<dbReference type="PANTHER" id="PTHR33908">
    <property type="entry name" value="MANNOSYLTRANSFERASE YKCB-RELATED"/>
    <property type="match status" value="1"/>
</dbReference>
<dbReference type="Proteomes" id="UP000249696">
    <property type="component" value="Unassembled WGS sequence"/>
</dbReference>
<keyword evidence="6 8" id="KW-1133">Transmembrane helix</keyword>
<dbReference type="GO" id="GO:0005886">
    <property type="term" value="C:plasma membrane"/>
    <property type="evidence" value="ECO:0007669"/>
    <property type="project" value="UniProtKB-SubCell"/>
</dbReference>
<evidence type="ECO:0000259" key="9">
    <source>
        <dbReference type="Pfam" id="PF13231"/>
    </source>
</evidence>
<feature type="transmembrane region" description="Helical" evidence="8">
    <location>
        <begin position="190"/>
        <end position="209"/>
    </location>
</feature>
<evidence type="ECO:0000256" key="4">
    <source>
        <dbReference type="ARBA" id="ARBA00022679"/>
    </source>
</evidence>
<evidence type="ECO:0000256" key="3">
    <source>
        <dbReference type="ARBA" id="ARBA00022676"/>
    </source>
</evidence>
<proteinExistence type="predicted"/>
<protein>
    <submittedName>
        <fullName evidence="10">Dolichyl-phosphate-mannose-protein mannosyltransferase</fullName>
    </submittedName>
</protein>
<keyword evidence="11" id="KW-1185">Reference proteome</keyword>
<comment type="subcellular location">
    <subcellularLocation>
        <location evidence="1">Cell membrane</location>
        <topology evidence="1">Multi-pass membrane protein</topology>
    </subcellularLocation>
</comment>
<evidence type="ECO:0000256" key="8">
    <source>
        <dbReference type="SAM" id="Phobius"/>
    </source>
</evidence>
<evidence type="ECO:0000256" key="5">
    <source>
        <dbReference type="ARBA" id="ARBA00022692"/>
    </source>
</evidence>
<name>A0A327R605_9FLAO</name>
<feature type="transmembrane region" description="Helical" evidence="8">
    <location>
        <begin position="147"/>
        <end position="178"/>
    </location>
</feature>
<dbReference type="AlphaFoldDB" id="A0A327R605"/>
<dbReference type="RefSeq" id="WP_111623031.1">
    <property type="nucleotide sequence ID" value="NZ_QLLN01000003.1"/>
</dbReference>
<keyword evidence="4 10" id="KW-0808">Transferase</keyword>
<feature type="transmembrane region" description="Helical" evidence="8">
    <location>
        <begin position="96"/>
        <end position="115"/>
    </location>
</feature>
<evidence type="ECO:0000313" key="11">
    <source>
        <dbReference type="Proteomes" id="UP000249696"/>
    </source>
</evidence>
<accession>A0A327R605</accession>
<dbReference type="EMBL" id="QLLN01000003">
    <property type="protein sequence ID" value="RAJ12269.1"/>
    <property type="molecule type" value="Genomic_DNA"/>
</dbReference>